<evidence type="ECO:0000313" key="1">
    <source>
        <dbReference type="EMBL" id="KAJ1674722.1"/>
    </source>
</evidence>
<evidence type="ECO:0000313" key="2">
    <source>
        <dbReference type="Proteomes" id="UP001145114"/>
    </source>
</evidence>
<name>A0ACC1HE34_9FUNG</name>
<reference evidence="1" key="1">
    <citation type="submission" date="2022-06" db="EMBL/GenBank/DDBJ databases">
        <title>Phylogenomic reconstructions and comparative analyses of Kickxellomycotina fungi.</title>
        <authorList>
            <person name="Reynolds N.K."/>
            <person name="Stajich J.E."/>
            <person name="Barry K."/>
            <person name="Grigoriev I.V."/>
            <person name="Crous P."/>
            <person name="Smith M.E."/>
        </authorList>
    </citation>
    <scope>NUCLEOTIDE SEQUENCE</scope>
    <source>
        <strain evidence="1">RSA 2271</strain>
    </source>
</reference>
<keyword evidence="2" id="KW-1185">Reference proteome</keyword>
<dbReference type="Proteomes" id="UP001145114">
    <property type="component" value="Unassembled WGS sequence"/>
</dbReference>
<sequence length="1151" mass="122127">MPTAKDVTAEISSPGDPELLTKAPDSRVQPPALLPPSMLLPNGKVSIYHLVQRGLLREGSVLTYNQHYIAKVTAQGRLIPDWTRLPPNFIHPIGEQLMGDEYETPSAWATAVCKITRAQAKAQRNLSRRSTQADENSVAGPAAAPATQATPAVSSNPNDEQQGAASILTRRGSVVSRGGKMTEGRVAVNGWTACRVRLENTDPLRELGEHLLEAEGVPFDKSSRVIEVTIAYLRSHLLELLQKELRASHSASRKNSASSASTRSGHKGDGGRPSPGGGSGSSSSSSNSSSSSSSSNSGSGEAGDGSAVSNDTEGKDGGDACLDGDTISDQDSDGDHASKCLGFGEGLGAGFVKQRRAAAAAADAIAASVHGSGAGGQFGAHHGFGRKAGVVLPSKSREKGHVGQKPNRKRKLSIASGGGNAPGSGNSSGLNSKQHSVKAEHRGSLSGSDALADEETRSTLEKFKSTIQRLKAAKDTHPNLTFESRFRKSIEQWLESRHAQRKSGSKLVSGGTVSYQSVVNYPELMRWAPDASVGTYRPLYLPSGPDHFTVCVLCGSGGADLLTCDSCAESYHSFCLGVPLDLGHPLRCPACSACQVCHKLDPVPSLLCCNECGQNIHATCSSQQDISASIKGSDRWVCDVCLCCTECGVRMTDLTKATTGSMAASGSKRQGSASRLDRPPSAARTGHNVSDSVADLKASMRKMKWGFDFRLCGVCSDRVEQCSVCPLCRHTYSNDDCQTPMICCDGCLAWVHAECDDQVTESVHMCLIEDEDAPYACPYCREERTEDQPLIPACLDACASPGNAAEDCGGSGSSAPLLQALTKPKALRSTTWPQPKRISGATATNAETEMAGLLLCLTRSDIRFENPQAAYTIEELEGRFVAKQDSDAPHALPRWCVLCGLHGDSHARGKYSLGRLLPFELSNATQWVHVECVAWAWGPRTIAMDQQPVRFSGITAALQHAPASSCSLCRRPGATIRCCAPVQCSRTSYHLPCLIVATVNSESAPQSSSSQGATTEQSLSEPVTQYAGSGRKPVVSLAWRRALCPHHAPEFKGYLPTEGSVTSICYAVTRASVDSARPPLMPDTKLKVGTLYIHAWGSVVSVLRQKSQAAAENHAHPTALANRPPSSSTTGWKKIIPVTADFPHWALPLGI</sequence>
<accession>A0ACC1HE34</accession>
<protein>
    <submittedName>
        <fullName evidence="1">Uncharacterized protein</fullName>
    </submittedName>
</protein>
<proteinExistence type="predicted"/>
<dbReference type="EMBL" id="JAMZIH010005732">
    <property type="protein sequence ID" value="KAJ1674722.1"/>
    <property type="molecule type" value="Genomic_DNA"/>
</dbReference>
<feature type="non-terminal residue" evidence="1">
    <location>
        <position position="1151"/>
    </location>
</feature>
<organism evidence="1 2">
    <name type="scientific">Spiromyces aspiralis</name>
    <dbReference type="NCBI Taxonomy" id="68401"/>
    <lineage>
        <taxon>Eukaryota</taxon>
        <taxon>Fungi</taxon>
        <taxon>Fungi incertae sedis</taxon>
        <taxon>Zoopagomycota</taxon>
        <taxon>Kickxellomycotina</taxon>
        <taxon>Kickxellomycetes</taxon>
        <taxon>Kickxellales</taxon>
        <taxon>Kickxellaceae</taxon>
        <taxon>Spiromyces</taxon>
    </lineage>
</organism>
<comment type="caution">
    <text evidence="1">The sequence shown here is derived from an EMBL/GenBank/DDBJ whole genome shotgun (WGS) entry which is preliminary data.</text>
</comment>
<gene>
    <name evidence="1" type="ORF">EV182_002697</name>
</gene>